<dbReference type="InterPro" id="IPR037171">
    <property type="entry name" value="NagB/RpiA_transferase-like"/>
</dbReference>
<dbReference type="Pfam" id="PF04198">
    <property type="entry name" value="Sugar-bind"/>
    <property type="match status" value="1"/>
</dbReference>
<dbReference type="InterPro" id="IPR051054">
    <property type="entry name" value="SorC_transcr_regulators"/>
</dbReference>
<dbReference type="InterPro" id="IPR007324">
    <property type="entry name" value="Sugar-bd_dom_put"/>
</dbReference>
<dbReference type="Gene3D" id="1.10.10.10">
    <property type="entry name" value="Winged helix-like DNA-binding domain superfamily/Winged helix DNA-binding domain"/>
    <property type="match status" value="1"/>
</dbReference>
<dbReference type="GO" id="GO:0030246">
    <property type="term" value="F:carbohydrate binding"/>
    <property type="evidence" value="ECO:0007669"/>
    <property type="project" value="InterPro"/>
</dbReference>
<dbReference type="InterPro" id="IPR036388">
    <property type="entry name" value="WH-like_DNA-bd_sf"/>
</dbReference>
<accession>A0A239Q209</accession>
<evidence type="ECO:0000256" key="1">
    <source>
        <dbReference type="ARBA" id="ARBA00010466"/>
    </source>
</evidence>
<evidence type="ECO:0000256" key="2">
    <source>
        <dbReference type="ARBA" id="ARBA00023015"/>
    </source>
</evidence>
<organism evidence="6 7">
    <name type="scientific">Paracoccus seriniphilus</name>
    <dbReference type="NCBI Taxonomy" id="184748"/>
    <lineage>
        <taxon>Bacteria</taxon>
        <taxon>Pseudomonadati</taxon>
        <taxon>Pseudomonadota</taxon>
        <taxon>Alphaproteobacteria</taxon>
        <taxon>Rhodobacterales</taxon>
        <taxon>Paracoccaceae</taxon>
        <taxon>Paracoccus</taxon>
    </lineage>
</organism>
<dbReference type="PANTHER" id="PTHR34294">
    <property type="entry name" value="TRANSCRIPTIONAL REGULATOR-RELATED"/>
    <property type="match status" value="1"/>
</dbReference>
<evidence type="ECO:0000313" key="7">
    <source>
        <dbReference type="Proteomes" id="UP000198307"/>
    </source>
</evidence>
<keyword evidence="7" id="KW-1185">Reference proteome</keyword>
<sequence>MARRGTSDPEKDLSIRAAWLHYAGGLTQAAVAKRLGVPSVKAHRLIARAVADGAVKVSIDGEIVACAKLEAELCDRYGLDYCEVAPDLGEEGLPLRALGLAGAAFLRRQIERGEHKVIGVGHGRTLAAAVQQMPRLDARGIRFVSLLGGFSRNYAANPHDVMHSLAEKTGAVAHVLPVPFFANSESDRAILLAQPGVGEIFDLSNGATLKFAGMGPADSTAQLVASGMIEPDEIAEINAAGGVGEILGNFFDAEGRVLETGLSSRTLSVDLDGPAASRIIAIAGGREKIAAIRAVLRSGRLSGLITDEASARAILEVAA</sequence>
<keyword evidence="2" id="KW-0805">Transcription regulation</keyword>
<dbReference type="EMBL" id="FZQB01000021">
    <property type="protein sequence ID" value="SNT76525.1"/>
    <property type="molecule type" value="Genomic_DNA"/>
</dbReference>
<gene>
    <name evidence="6" type="ORF">SAMN05444959_12123</name>
</gene>
<dbReference type="AlphaFoldDB" id="A0A239Q209"/>
<keyword evidence="3 6" id="KW-0238">DNA-binding</keyword>
<evidence type="ECO:0000256" key="3">
    <source>
        <dbReference type="ARBA" id="ARBA00023125"/>
    </source>
</evidence>
<evidence type="ECO:0000313" key="6">
    <source>
        <dbReference type="EMBL" id="SNT76525.1"/>
    </source>
</evidence>
<name>A0A239Q209_9RHOB</name>
<keyword evidence="4" id="KW-0804">Transcription</keyword>
<evidence type="ECO:0000259" key="5">
    <source>
        <dbReference type="Pfam" id="PF04198"/>
    </source>
</evidence>
<reference evidence="6 7" key="1">
    <citation type="submission" date="2017-07" db="EMBL/GenBank/DDBJ databases">
        <authorList>
            <person name="Sun Z.S."/>
            <person name="Albrecht U."/>
            <person name="Echele G."/>
            <person name="Lee C.C."/>
        </authorList>
    </citation>
    <scope>NUCLEOTIDE SEQUENCE [LARGE SCALE GENOMIC DNA]</scope>
    <source>
        <strain evidence="6 7">DSM 14827</strain>
    </source>
</reference>
<dbReference type="SUPFAM" id="SSF100950">
    <property type="entry name" value="NagB/RpiA/CoA transferase-like"/>
    <property type="match status" value="1"/>
</dbReference>
<dbReference type="Proteomes" id="UP000198307">
    <property type="component" value="Unassembled WGS sequence"/>
</dbReference>
<dbReference type="Gene3D" id="3.40.50.1360">
    <property type="match status" value="1"/>
</dbReference>
<dbReference type="PANTHER" id="PTHR34294:SF1">
    <property type="entry name" value="TRANSCRIPTIONAL REGULATOR LSRR"/>
    <property type="match status" value="1"/>
</dbReference>
<feature type="domain" description="Sugar-binding" evidence="5">
    <location>
        <begin position="63"/>
        <end position="316"/>
    </location>
</feature>
<comment type="similarity">
    <text evidence="1">Belongs to the SorC transcriptional regulatory family.</text>
</comment>
<dbReference type="GO" id="GO:0003677">
    <property type="term" value="F:DNA binding"/>
    <property type="evidence" value="ECO:0007669"/>
    <property type="project" value="UniProtKB-KW"/>
</dbReference>
<dbReference type="RefSeq" id="WP_089345834.1">
    <property type="nucleotide sequence ID" value="NZ_CP067131.1"/>
</dbReference>
<dbReference type="OrthoDB" id="7065657at2"/>
<protein>
    <submittedName>
        <fullName evidence="6">DNA-binding transcriptional regulator LsrR, DeoR family</fullName>
    </submittedName>
</protein>
<proteinExistence type="inferred from homology"/>
<evidence type="ECO:0000256" key="4">
    <source>
        <dbReference type="ARBA" id="ARBA00023163"/>
    </source>
</evidence>